<name>A0A414YZ95_9BACE</name>
<gene>
    <name evidence="3" type="ORF">DW190_06075</name>
</gene>
<evidence type="ECO:0000313" key="3">
    <source>
        <dbReference type="EMBL" id="RHH92832.1"/>
    </source>
</evidence>
<protein>
    <submittedName>
        <fullName evidence="3">LysM peptidoglycan-binding domain-containing protein</fullName>
    </submittedName>
</protein>
<dbReference type="InterPro" id="IPR018392">
    <property type="entry name" value="LysM"/>
</dbReference>
<dbReference type="Proteomes" id="UP000283512">
    <property type="component" value="Unassembled WGS sequence"/>
</dbReference>
<accession>A0A414YZ95</accession>
<feature type="transmembrane region" description="Helical" evidence="1">
    <location>
        <begin position="58"/>
        <end position="80"/>
    </location>
</feature>
<sequence>MVSTKCPICDNPGIPDYHLQNVICPHCGSDLSIYKKINDAARLDNPKTSDHYFNAKKILIATLAFICIAAVASFISYNVSRKPLLEQIEKMNTEINSLNESLAQAKSKAQTKPETAVVENNQFIYEVQKNDSPWTIVRKFFGITYDWKSIAQKIAEDNGLWDYENNTWREIRPGQKLIIHNKN</sequence>
<dbReference type="EMBL" id="QRKD01000003">
    <property type="protein sequence ID" value="RHH92832.1"/>
    <property type="molecule type" value="Genomic_DNA"/>
</dbReference>
<evidence type="ECO:0000256" key="1">
    <source>
        <dbReference type="SAM" id="Phobius"/>
    </source>
</evidence>
<proteinExistence type="predicted"/>
<comment type="caution">
    <text evidence="3">The sequence shown here is derived from an EMBL/GenBank/DDBJ whole genome shotgun (WGS) entry which is preliminary data.</text>
</comment>
<dbReference type="InterPro" id="IPR036779">
    <property type="entry name" value="LysM_dom_sf"/>
</dbReference>
<dbReference type="Pfam" id="PF01476">
    <property type="entry name" value="LysM"/>
    <property type="match status" value="1"/>
</dbReference>
<keyword evidence="1" id="KW-0812">Transmembrane</keyword>
<dbReference type="RefSeq" id="WP_117589555.1">
    <property type="nucleotide sequence ID" value="NZ_QRKD01000003.1"/>
</dbReference>
<keyword evidence="1" id="KW-1133">Transmembrane helix</keyword>
<organism evidence="3 4">
    <name type="scientific">Bacteroides caccae</name>
    <dbReference type="NCBI Taxonomy" id="47678"/>
    <lineage>
        <taxon>Bacteria</taxon>
        <taxon>Pseudomonadati</taxon>
        <taxon>Bacteroidota</taxon>
        <taxon>Bacteroidia</taxon>
        <taxon>Bacteroidales</taxon>
        <taxon>Bacteroidaceae</taxon>
        <taxon>Bacteroides</taxon>
    </lineage>
</organism>
<evidence type="ECO:0000313" key="4">
    <source>
        <dbReference type="Proteomes" id="UP000283512"/>
    </source>
</evidence>
<dbReference type="PROSITE" id="PS51782">
    <property type="entry name" value="LYSM"/>
    <property type="match status" value="1"/>
</dbReference>
<dbReference type="Gene3D" id="3.10.350.10">
    <property type="entry name" value="LysM domain"/>
    <property type="match status" value="1"/>
</dbReference>
<keyword evidence="1" id="KW-0472">Membrane</keyword>
<reference evidence="3 4" key="1">
    <citation type="submission" date="2018-08" db="EMBL/GenBank/DDBJ databases">
        <title>A genome reference for cultivated species of the human gut microbiota.</title>
        <authorList>
            <person name="Zou Y."/>
            <person name="Xue W."/>
            <person name="Luo G."/>
        </authorList>
    </citation>
    <scope>NUCLEOTIDE SEQUENCE [LARGE SCALE GENOMIC DNA]</scope>
    <source>
        <strain evidence="3 4">AM16-49B</strain>
    </source>
</reference>
<feature type="domain" description="LysM" evidence="2">
    <location>
        <begin position="123"/>
        <end position="179"/>
    </location>
</feature>
<dbReference type="CDD" id="cd00118">
    <property type="entry name" value="LysM"/>
    <property type="match status" value="1"/>
</dbReference>
<dbReference type="AlphaFoldDB" id="A0A414YZ95"/>
<evidence type="ECO:0000259" key="2">
    <source>
        <dbReference type="PROSITE" id="PS51782"/>
    </source>
</evidence>